<evidence type="ECO:0000313" key="2">
    <source>
        <dbReference type="EMBL" id="MFD0949483.1"/>
    </source>
</evidence>
<sequence>MTDTMNDEALHEAISLSGQLPLSYSTYSQALSEAELLNLNERNLMLLNAIEVAEVQRYISDADSDDGVQVELLRLEAKVDLLLSLMNQLLSQQNELPQPSTVSLSAMALNWQSGAIKASAGDYLVVELHVHNAVAMPLRLPLRVTNSERGELYGLSSLTQNALDKFLFRQHRRAIAVSRQARSDA</sequence>
<accession>A0ABW3HDG7</accession>
<name>A0ABW3HDG7_9GAMM</name>
<dbReference type="RefSeq" id="WP_379069248.1">
    <property type="nucleotide sequence ID" value="NZ_JBHTIT010000001.1"/>
</dbReference>
<evidence type="ECO:0000259" key="1">
    <source>
        <dbReference type="Pfam" id="PF16823"/>
    </source>
</evidence>
<reference evidence="3" key="1">
    <citation type="journal article" date="2019" name="Int. J. Syst. Evol. Microbiol.">
        <title>The Global Catalogue of Microorganisms (GCM) 10K type strain sequencing project: providing services to taxonomists for standard genome sequencing and annotation.</title>
        <authorList>
            <consortium name="The Broad Institute Genomics Platform"/>
            <consortium name="The Broad Institute Genome Sequencing Center for Infectious Disease"/>
            <person name="Wu L."/>
            <person name="Ma J."/>
        </authorList>
    </citation>
    <scope>NUCLEOTIDE SEQUENCE [LARGE SCALE GENOMIC DNA]</scope>
    <source>
        <strain evidence="3">CCUG 63419</strain>
    </source>
</reference>
<dbReference type="Proteomes" id="UP001597044">
    <property type="component" value="Unassembled WGS sequence"/>
</dbReference>
<keyword evidence="3" id="KW-1185">Reference proteome</keyword>
<dbReference type="InterPro" id="IPR031800">
    <property type="entry name" value="PilZ_atypical"/>
</dbReference>
<protein>
    <submittedName>
        <fullName evidence="2">PilZ domain-containing protein</fullName>
    </submittedName>
</protein>
<dbReference type="Pfam" id="PF16823">
    <property type="entry name" value="tPilZ"/>
    <property type="match status" value="1"/>
</dbReference>
<dbReference type="EMBL" id="JBHTIT010000001">
    <property type="protein sequence ID" value="MFD0949483.1"/>
    <property type="molecule type" value="Genomic_DNA"/>
</dbReference>
<comment type="caution">
    <text evidence="2">The sequence shown here is derived from an EMBL/GenBank/DDBJ whole genome shotgun (WGS) entry which is preliminary data.</text>
</comment>
<proteinExistence type="predicted"/>
<feature type="domain" description="Cyclic di-GMP receptor atypical PilZ" evidence="1">
    <location>
        <begin position="52"/>
        <end position="179"/>
    </location>
</feature>
<gene>
    <name evidence="2" type="ORF">ACFQ0F_03605</name>
</gene>
<organism evidence="2 3">
    <name type="scientific">Paraperlucidibaca wandonensis</name>
    <dbReference type="NCBI Taxonomy" id="1268273"/>
    <lineage>
        <taxon>Bacteria</taxon>
        <taxon>Pseudomonadati</taxon>
        <taxon>Pseudomonadota</taxon>
        <taxon>Gammaproteobacteria</taxon>
        <taxon>Moraxellales</taxon>
        <taxon>Moraxellaceae</taxon>
        <taxon>Paraperlucidibaca</taxon>
    </lineage>
</organism>
<evidence type="ECO:0000313" key="3">
    <source>
        <dbReference type="Proteomes" id="UP001597044"/>
    </source>
</evidence>